<sequence>MKNNSNTTEIKNVLILEDEVVIANSLKLHIQKNGFHAFIATSVEKAIDLYSNNKMDVVVCDINLNSESDGIDFVESSVDSSTPVIYLTAYNDLSTIKRAESTRPYAYLIKPFNGDQLFSTLNLALINYNGRRHARQGSGDQEFSLTPREIEIVNLLAKGLNAEEIATELHISFNTIRTHRKNMLHKLECSNTTELVVKCITNGVLEIG</sequence>
<feature type="modified residue" description="4-aspartylphosphate" evidence="2">
    <location>
        <position position="61"/>
    </location>
</feature>
<accession>A0A848JCT5</accession>
<protein>
    <submittedName>
        <fullName evidence="5">Response regulator transcription factor</fullName>
    </submittedName>
</protein>
<dbReference type="RefSeq" id="WP_169685178.1">
    <property type="nucleotide sequence ID" value="NZ_JABBNU010000016.1"/>
</dbReference>
<dbReference type="PANTHER" id="PTHR43214">
    <property type="entry name" value="TWO-COMPONENT RESPONSE REGULATOR"/>
    <property type="match status" value="1"/>
</dbReference>
<proteinExistence type="predicted"/>
<evidence type="ECO:0000259" key="3">
    <source>
        <dbReference type="PROSITE" id="PS50043"/>
    </source>
</evidence>
<evidence type="ECO:0000256" key="1">
    <source>
        <dbReference type="ARBA" id="ARBA00023125"/>
    </source>
</evidence>
<dbReference type="GO" id="GO:0006355">
    <property type="term" value="P:regulation of DNA-templated transcription"/>
    <property type="evidence" value="ECO:0007669"/>
    <property type="project" value="InterPro"/>
</dbReference>
<reference evidence="5 6" key="1">
    <citation type="submission" date="2020-04" db="EMBL/GenBank/DDBJ databases">
        <title>Flammeovirgaceae bacterium KN852 isolated from deep sea.</title>
        <authorList>
            <person name="Zhang D.-C."/>
        </authorList>
    </citation>
    <scope>NUCLEOTIDE SEQUENCE [LARGE SCALE GENOMIC DNA]</scope>
    <source>
        <strain evidence="5 6">KN852</strain>
    </source>
</reference>
<dbReference type="PROSITE" id="PS50110">
    <property type="entry name" value="RESPONSE_REGULATORY"/>
    <property type="match status" value="1"/>
</dbReference>
<organism evidence="5 6">
    <name type="scientific">Marinigracilibium pacificum</name>
    <dbReference type="NCBI Taxonomy" id="2729599"/>
    <lineage>
        <taxon>Bacteria</taxon>
        <taxon>Pseudomonadati</taxon>
        <taxon>Bacteroidota</taxon>
        <taxon>Cytophagia</taxon>
        <taxon>Cytophagales</taxon>
        <taxon>Flammeovirgaceae</taxon>
        <taxon>Marinigracilibium</taxon>
    </lineage>
</organism>
<dbReference type="SMART" id="SM00421">
    <property type="entry name" value="HTH_LUXR"/>
    <property type="match status" value="1"/>
</dbReference>
<dbReference type="PRINTS" id="PR00038">
    <property type="entry name" value="HTHLUXR"/>
</dbReference>
<dbReference type="AlphaFoldDB" id="A0A848JCT5"/>
<dbReference type="GO" id="GO:0003677">
    <property type="term" value="F:DNA binding"/>
    <property type="evidence" value="ECO:0007669"/>
    <property type="project" value="UniProtKB-KW"/>
</dbReference>
<dbReference type="GO" id="GO:0000160">
    <property type="term" value="P:phosphorelay signal transduction system"/>
    <property type="evidence" value="ECO:0007669"/>
    <property type="project" value="InterPro"/>
</dbReference>
<dbReference type="PROSITE" id="PS00622">
    <property type="entry name" value="HTH_LUXR_1"/>
    <property type="match status" value="1"/>
</dbReference>
<dbReference type="InterPro" id="IPR000792">
    <property type="entry name" value="Tscrpt_reg_LuxR_C"/>
</dbReference>
<dbReference type="InterPro" id="IPR001789">
    <property type="entry name" value="Sig_transdc_resp-reg_receiver"/>
</dbReference>
<keyword evidence="6" id="KW-1185">Reference proteome</keyword>
<dbReference type="PROSITE" id="PS50043">
    <property type="entry name" value="HTH_LUXR_2"/>
    <property type="match status" value="1"/>
</dbReference>
<keyword evidence="2" id="KW-0597">Phosphoprotein</keyword>
<comment type="caution">
    <text evidence="5">The sequence shown here is derived from an EMBL/GenBank/DDBJ whole genome shotgun (WGS) entry which is preliminary data.</text>
</comment>
<dbReference type="Pfam" id="PF00196">
    <property type="entry name" value="GerE"/>
    <property type="match status" value="1"/>
</dbReference>
<dbReference type="Proteomes" id="UP000559010">
    <property type="component" value="Unassembled WGS sequence"/>
</dbReference>
<keyword evidence="1" id="KW-0238">DNA-binding</keyword>
<dbReference type="SMART" id="SM00448">
    <property type="entry name" value="REC"/>
    <property type="match status" value="1"/>
</dbReference>
<evidence type="ECO:0000259" key="4">
    <source>
        <dbReference type="PROSITE" id="PS50110"/>
    </source>
</evidence>
<dbReference type="CDD" id="cd06170">
    <property type="entry name" value="LuxR_C_like"/>
    <property type="match status" value="1"/>
</dbReference>
<dbReference type="PANTHER" id="PTHR43214:SF44">
    <property type="entry name" value="TWO-COMPONENT RESPONSE REGULATOR"/>
    <property type="match status" value="1"/>
</dbReference>
<dbReference type="Gene3D" id="1.10.10.10">
    <property type="entry name" value="Winged helix-like DNA-binding domain superfamily/Winged helix DNA-binding domain"/>
    <property type="match status" value="1"/>
</dbReference>
<feature type="domain" description="HTH luxR-type" evidence="3">
    <location>
        <begin position="138"/>
        <end position="203"/>
    </location>
</feature>
<dbReference type="Gene3D" id="3.40.50.2300">
    <property type="match status" value="1"/>
</dbReference>
<dbReference type="InterPro" id="IPR036388">
    <property type="entry name" value="WH-like_DNA-bd_sf"/>
</dbReference>
<evidence type="ECO:0000313" key="6">
    <source>
        <dbReference type="Proteomes" id="UP000559010"/>
    </source>
</evidence>
<feature type="domain" description="Response regulatory" evidence="4">
    <location>
        <begin position="12"/>
        <end position="125"/>
    </location>
</feature>
<dbReference type="SUPFAM" id="SSF52172">
    <property type="entry name" value="CheY-like"/>
    <property type="match status" value="1"/>
</dbReference>
<evidence type="ECO:0000313" key="5">
    <source>
        <dbReference type="EMBL" id="NMM50812.1"/>
    </source>
</evidence>
<dbReference type="InterPro" id="IPR011006">
    <property type="entry name" value="CheY-like_superfamily"/>
</dbReference>
<name>A0A848JCT5_9BACT</name>
<gene>
    <name evidence="5" type="ORF">HH304_20550</name>
</gene>
<dbReference type="InterPro" id="IPR039420">
    <property type="entry name" value="WalR-like"/>
</dbReference>
<evidence type="ECO:0000256" key="2">
    <source>
        <dbReference type="PROSITE-ProRule" id="PRU00169"/>
    </source>
</evidence>
<dbReference type="EMBL" id="JABBNU010000016">
    <property type="protein sequence ID" value="NMM50812.1"/>
    <property type="molecule type" value="Genomic_DNA"/>
</dbReference>
<dbReference type="Pfam" id="PF00072">
    <property type="entry name" value="Response_reg"/>
    <property type="match status" value="1"/>
</dbReference>